<reference evidence="1" key="1">
    <citation type="submission" date="2018-05" db="EMBL/GenBank/DDBJ databases">
        <authorList>
            <person name="Lanie J.A."/>
            <person name="Ng W.-L."/>
            <person name="Kazmierczak K.M."/>
            <person name="Andrzejewski T.M."/>
            <person name="Davidsen T.M."/>
            <person name="Wayne K.J."/>
            <person name="Tettelin H."/>
            <person name="Glass J.I."/>
            <person name="Rusch D."/>
            <person name="Podicherti R."/>
            <person name="Tsui H.-C.T."/>
            <person name="Winkler M.E."/>
        </authorList>
    </citation>
    <scope>NUCLEOTIDE SEQUENCE</scope>
</reference>
<sequence length="53" mass="5659">MDKEHYTETQTWLAMNDGVRLDASVLVPAGRAPADGWPAVLLVHGHGDTGCKA</sequence>
<gene>
    <name evidence="1" type="ORF">METZ01_LOCUS464113</name>
</gene>
<dbReference type="AlphaFoldDB" id="A0A383AUQ8"/>
<protein>
    <recommendedName>
        <fullName evidence="2">Phospholipase/carboxylesterase/thioesterase domain-containing protein</fullName>
    </recommendedName>
</protein>
<organism evidence="1">
    <name type="scientific">marine metagenome</name>
    <dbReference type="NCBI Taxonomy" id="408172"/>
    <lineage>
        <taxon>unclassified sequences</taxon>
        <taxon>metagenomes</taxon>
        <taxon>ecological metagenomes</taxon>
    </lineage>
</organism>
<accession>A0A383AUQ8</accession>
<evidence type="ECO:0008006" key="2">
    <source>
        <dbReference type="Google" id="ProtNLM"/>
    </source>
</evidence>
<evidence type="ECO:0000313" key="1">
    <source>
        <dbReference type="EMBL" id="SVE11259.1"/>
    </source>
</evidence>
<dbReference type="Gene3D" id="3.40.50.1820">
    <property type="entry name" value="alpha/beta hydrolase"/>
    <property type="match status" value="1"/>
</dbReference>
<dbReference type="SUPFAM" id="SSF53474">
    <property type="entry name" value="alpha/beta-Hydrolases"/>
    <property type="match status" value="1"/>
</dbReference>
<proteinExistence type="predicted"/>
<name>A0A383AUQ8_9ZZZZ</name>
<dbReference type="EMBL" id="UINC01194929">
    <property type="protein sequence ID" value="SVE11259.1"/>
    <property type="molecule type" value="Genomic_DNA"/>
</dbReference>
<feature type="non-terminal residue" evidence="1">
    <location>
        <position position="53"/>
    </location>
</feature>
<dbReference type="InterPro" id="IPR029058">
    <property type="entry name" value="AB_hydrolase_fold"/>
</dbReference>